<evidence type="ECO:0000256" key="6">
    <source>
        <dbReference type="ARBA" id="ARBA00023242"/>
    </source>
</evidence>
<keyword evidence="3" id="KW-0813">Transport</keyword>
<dbReference type="AlphaFoldDB" id="A0A6A5XF39"/>
<evidence type="ECO:0000313" key="8">
    <source>
        <dbReference type="EMBL" id="KAF2011471.1"/>
    </source>
</evidence>
<evidence type="ECO:0000313" key="9">
    <source>
        <dbReference type="Proteomes" id="UP000799778"/>
    </source>
</evidence>
<dbReference type="PANTHER" id="PTHR28280">
    <property type="entry name" value="SHUTTLING PRE-60S FACTOR ECM1"/>
    <property type="match status" value="1"/>
</dbReference>
<dbReference type="Proteomes" id="UP000799778">
    <property type="component" value="Unassembled WGS sequence"/>
</dbReference>
<feature type="compositionally biased region" description="Basic residues" evidence="7">
    <location>
        <begin position="1"/>
        <end position="20"/>
    </location>
</feature>
<keyword evidence="9" id="KW-1185">Reference proteome</keyword>
<evidence type="ECO:0000256" key="7">
    <source>
        <dbReference type="SAM" id="MobiDB-lite"/>
    </source>
</evidence>
<dbReference type="RefSeq" id="XP_033379810.1">
    <property type="nucleotide sequence ID" value="XM_033529003.1"/>
</dbReference>
<dbReference type="GO" id="GO:0000055">
    <property type="term" value="P:ribosomal large subunit export from nucleus"/>
    <property type="evidence" value="ECO:0007669"/>
    <property type="project" value="TreeGrafter"/>
</dbReference>
<keyword evidence="6" id="KW-0539">Nucleus</keyword>
<gene>
    <name evidence="8" type="ORF">BU24DRAFT_426557</name>
</gene>
<organism evidence="8 9">
    <name type="scientific">Aaosphaeria arxii CBS 175.79</name>
    <dbReference type="NCBI Taxonomy" id="1450172"/>
    <lineage>
        <taxon>Eukaryota</taxon>
        <taxon>Fungi</taxon>
        <taxon>Dikarya</taxon>
        <taxon>Ascomycota</taxon>
        <taxon>Pezizomycotina</taxon>
        <taxon>Dothideomycetes</taxon>
        <taxon>Pleosporomycetidae</taxon>
        <taxon>Pleosporales</taxon>
        <taxon>Pleosporales incertae sedis</taxon>
        <taxon>Aaosphaeria</taxon>
    </lineage>
</organism>
<dbReference type="OrthoDB" id="5304887at2759"/>
<dbReference type="GO" id="GO:0030687">
    <property type="term" value="C:preribosome, large subunit precursor"/>
    <property type="evidence" value="ECO:0007669"/>
    <property type="project" value="TreeGrafter"/>
</dbReference>
<evidence type="ECO:0000256" key="3">
    <source>
        <dbReference type="ARBA" id="ARBA00022448"/>
    </source>
</evidence>
<name>A0A6A5XF39_9PLEO</name>
<evidence type="ECO:0008006" key="10">
    <source>
        <dbReference type="Google" id="ProtNLM"/>
    </source>
</evidence>
<keyword evidence="5" id="KW-0690">Ribosome biogenesis</keyword>
<dbReference type="GO" id="GO:0005737">
    <property type="term" value="C:cytoplasm"/>
    <property type="evidence" value="ECO:0007669"/>
    <property type="project" value="UniProtKB-SubCell"/>
</dbReference>
<sequence>MAKTAKLKKRQATVHSRAARRAASPSIDLDKSLKPTPSEAKAPPNVDPKPHVLAAQSSGVTKRSQSKQLKRQQNLRRLKGMERADNNVEKLALKRQKSLGREKVIRERAKGWDEVNGEKVKAKSKNAFNALAEEEDDEPSTERKVWGDEEMANAEEDTAVVADISGEVKQVTEVEDEIL</sequence>
<protein>
    <recommendedName>
        <fullName evidence="10">Ribosome biogenesis protein Alb1</fullName>
    </recommendedName>
</protein>
<comment type="subcellular location">
    <subcellularLocation>
        <location evidence="2">Cytoplasm</location>
    </subcellularLocation>
    <subcellularLocation>
        <location evidence="1">Nucleus</location>
    </subcellularLocation>
</comment>
<evidence type="ECO:0000256" key="4">
    <source>
        <dbReference type="ARBA" id="ARBA00022490"/>
    </source>
</evidence>
<feature type="compositionally biased region" description="Basic residues" evidence="7">
    <location>
        <begin position="64"/>
        <end position="74"/>
    </location>
</feature>
<evidence type="ECO:0000256" key="1">
    <source>
        <dbReference type="ARBA" id="ARBA00004123"/>
    </source>
</evidence>
<dbReference type="Pfam" id="PF09135">
    <property type="entry name" value="Alb1"/>
    <property type="match status" value="1"/>
</dbReference>
<reference evidence="8" key="1">
    <citation type="journal article" date="2020" name="Stud. Mycol.">
        <title>101 Dothideomycetes genomes: a test case for predicting lifestyles and emergence of pathogens.</title>
        <authorList>
            <person name="Haridas S."/>
            <person name="Albert R."/>
            <person name="Binder M."/>
            <person name="Bloem J."/>
            <person name="Labutti K."/>
            <person name="Salamov A."/>
            <person name="Andreopoulos B."/>
            <person name="Baker S."/>
            <person name="Barry K."/>
            <person name="Bills G."/>
            <person name="Bluhm B."/>
            <person name="Cannon C."/>
            <person name="Castanera R."/>
            <person name="Culley D."/>
            <person name="Daum C."/>
            <person name="Ezra D."/>
            <person name="Gonzalez J."/>
            <person name="Henrissat B."/>
            <person name="Kuo A."/>
            <person name="Liang C."/>
            <person name="Lipzen A."/>
            <person name="Lutzoni F."/>
            <person name="Magnuson J."/>
            <person name="Mondo S."/>
            <person name="Nolan M."/>
            <person name="Ohm R."/>
            <person name="Pangilinan J."/>
            <person name="Park H.-J."/>
            <person name="Ramirez L."/>
            <person name="Alfaro M."/>
            <person name="Sun H."/>
            <person name="Tritt A."/>
            <person name="Yoshinaga Y."/>
            <person name="Zwiers L.-H."/>
            <person name="Turgeon B."/>
            <person name="Goodwin S."/>
            <person name="Spatafora J."/>
            <person name="Crous P."/>
            <person name="Grigoriev I."/>
        </authorList>
    </citation>
    <scope>NUCLEOTIDE SEQUENCE</scope>
    <source>
        <strain evidence="8">CBS 175.79</strain>
    </source>
</reference>
<keyword evidence="4" id="KW-0963">Cytoplasm</keyword>
<evidence type="ECO:0000256" key="2">
    <source>
        <dbReference type="ARBA" id="ARBA00004496"/>
    </source>
</evidence>
<dbReference type="EMBL" id="ML978074">
    <property type="protein sequence ID" value="KAF2011471.1"/>
    <property type="molecule type" value="Genomic_DNA"/>
</dbReference>
<evidence type="ECO:0000256" key="5">
    <source>
        <dbReference type="ARBA" id="ARBA00022517"/>
    </source>
</evidence>
<proteinExistence type="predicted"/>
<accession>A0A6A5XF39</accession>
<dbReference type="InterPro" id="IPR022784">
    <property type="entry name" value="Ribosome_bgen_Alb1"/>
</dbReference>
<dbReference type="InterPro" id="IPR053278">
    <property type="entry name" value="Pre-60S_factor_ECM1"/>
</dbReference>
<feature type="region of interest" description="Disordered" evidence="7">
    <location>
        <begin position="1"/>
        <end position="74"/>
    </location>
</feature>
<dbReference type="GO" id="GO:0005730">
    <property type="term" value="C:nucleolus"/>
    <property type="evidence" value="ECO:0007669"/>
    <property type="project" value="TreeGrafter"/>
</dbReference>
<dbReference type="GeneID" id="54286400"/>
<dbReference type="PANTHER" id="PTHR28280:SF1">
    <property type="entry name" value="SHUTTLING PRE-60S FACTOR ECM1"/>
    <property type="match status" value="1"/>
</dbReference>